<dbReference type="GeneID" id="54630657"/>
<feature type="compositionally biased region" description="Low complexity" evidence="1">
    <location>
        <begin position="14"/>
        <end position="29"/>
    </location>
</feature>
<proteinExistence type="predicted"/>
<feature type="region of interest" description="Disordered" evidence="1">
    <location>
        <begin position="1"/>
        <end position="30"/>
    </location>
</feature>
<reference evidence="2" key="2">
    <citation type="submission" date="2020-01" db="EMBL/GenBank/DDBJ databases">
        <title>Population-level Yeast Reference Genomes.</title>
        <authorList>
            <person name="Yue J.-X."/>
        </authorList>
    </citation>
    <scope>NUCLEOTIDE SEQUENCE</scope>
    <source>
        <strain evidence="2">CBS432</strain>
    </source>
</reference>
<reference evidence="2" key="3">
    <citation type="submission" date="2025-07" db="EMBL/GenBank/DDBJ databases">
        <authorList>
            <consortium name="NCBI Genome Project"/>
        </authorList>
    </citation>
    <scope>NUCLEOTIDE SEQUENCE</scope>
    <source>
        <strain evidence="2">CBS432</strain>
    </source>
</reference>
<evidence type="ECO:0000256" key="1">
    <source>
        <dbReference type="SAM" id="MobiDB-lite"/>
    </source>
</evidence>
<evidence type="ECO:0000313" key="2">
    <source>
        <dbReference type="RefSeq" id="XP_033766385.1"/>
    </source>
</evidence>
<reference evidence="2" key="4">
    <citation type="submission" date="2025-08" db="UniProtKB">
        <authorList>
            <consortium name="RefSeq"/>
        </authorList>
    </citation>
    <scope>IDENTIFICATION</scope>
    <source>
        <strain evidence="2">CBS432</strain>
    </source>
</reference>
<feature type="compositionally biased region" description="Low complexity" evidence="1">
    <location>
        <begin position="52"/>
        <end position="64"/>
    </location>
</feature>
<dbReference type="RefSeq" id="XP_033766385.1">
    <property type="nucleotide sequence ID" value="XM_033910494.1"/>
</dbReference>
<dbReference type="OrthoDB" id="4064807at2759"/>
<gene>
    <name evidence="2" type="ORF">SPAR_G02630</name>
</gene>
<reference evidence="2" key="1">
    <citation type="journal article" date="2017" name="Nat. Genet.">
        <title>Contrasting evolutionary genome dynamics between domesticated and wild yeasts.</title>
        <authorList>
            <person name="Yue J.X."/>
            <person name="Li J."/>
            <person name="Aigrain L."/>
            <person name="Hallin J."/>
            <person name="Persson K."/>
            <person name="Oliver K."/>
            <person name="Bergstrom A."/>
            <person name="Coupland P."/>
            <person name="Warringer J."/>
            <person name="Lagomarsino M.C."/>
            <person name="Fischer G."/>
            <person name="Durbin R."/>
            <person name="Liti G."/>
        </authorList>
    </citation>
    <scope>NUCLEOTIDE SEQUENCE</scope>
    <source>
        <strain evidence="2">CBS432</strain>
    </source>
</reference>
<dbReference type="AlphaFoldDB" id="A0A8B8URH1"/>
<name>A0A8B8URH1_SACPA</name>
<dbReference type="VEuPathDB" id="FungiDB:SPAR_G02630"/>
<dbReference type="KEGG" id="spao:SPAR_G02630"/>
<feature type="compositionally biased region" description="Basic and acidic residues" evidence="1">
    <location>
        <begin position="66"/>
        <end position="91"/>
    </location>
</feature>
<sequence>MLLTPAKTTRTRDSANSSDNSSSSKSNSSIMRAIVSSLMVKPITSLTNTVTSSKSSRRNSSPSKITRYDLMKAAAENDLKRSKSQGQDKLRKSSNGRNNEEILVSNTTSEIQRTGSSI</sequence>
<feature type="region of interest" description="Disordered" evidence="1">
    <location>
        <begin position="47"/>
        <end position="118"/>
    </location>
</feature>
<organism evidence="2">
    <name type="scientific">Saccharomyces paradoxus</name>
    <name type="common">Yeast</name>
    <name type="synonym">Saccharomyces douglasii</name>
    <dbReference type="NCBI Taxonomy" id="27291"/>
    <lineage>
        <taxon>Eukaryota</taxon>
        <taxon>Fungi</taxon>
        <taxon>Dikarya</taxon>
        <taxon>Ascomycota</taxon>
        <taxon>Saccharomycotina</taxon>
        <taxon>Saccharomycetes</taxon>
        <taxon>Saccharomycetales</taxon>
        <taxon>Saccharomycetaceae</taxon>
        <taxon>Saccharomyces</taxon>
    </lineage>
</organism>
<evidence type="ECO:0008006" key="3">
    <source>
        <dbReference type="Google" id="ProtNLM"/>
    </source>
</evidence>
<protein>
    <recommendedName>
        <fullName evidence="3">YGR035C-like protein</fullName>
    </recommendedName>
</protein>
<accession>A0A8B8URH1</accession>
<feature type="compositionally biased region" description="Polar residues" evidence="1">
    <location>
        <begin position="104"/>
        <end position="118"/>
    </location>
</feature>